<dbReference type="Gene3D" id="1.10.287.110">
    <property type="entry name" value="DnaJ domain"/>
    <property type="match status" value="1"/>
</dbReference>
<dbReference type="PROSITE" id="PS51188">
    <property type="entry name" value="ZF_CR"/>
    <property type="match status" value="1"/>
</dbReference>
<evidence type="ECO:0000256" key="4">
    <source>
        <dbReference type="ARBA" id="ARBA00022833"/>
    </source>
</evidence>
<dbReference type="InterPro" id="IPR018253">
    <property type="entry name" value="DnaJ_domain_CS"/>
</dbReference>
<dbReference type="OrthoDB" id="550424at2759"/>
<protein>
    <submittedName>
        <fullName evidence="10">Uncharacterized protein</fullName>
    </submittedName>
</protein>
<organism evidence="10 11">
    <name type="scientific">Sphaceloma murrayae</name>
    <dbReference type="NCBI Taxonomy" id="2082308"/>
    <lineage>
        <taxon>Eukaryota</taxon>
        <taxon>Fungi</taxon>
        <taxon>Dikarya</taxon>
        <taxon>Ascomycota</taxon>
        <taxon>Pezizomycotina</taxon>
        <taxon>Dothideomycetes</taxon>
        <taxon>Dothideomycetidae</taxon>
        <taxon>Myriangiales</taxon>
        <taxon>Elsinoaceae</taxon>
        <taxon>Sphaceloma</taxon>
    </lineage>
</organism>
<feature type="domain" description="J" evidence="8">
    <location>
        <begin position="7"/>
        <end position="74"/>
    </location>
</feature>
<dbReference type="InterPro" id="IPR044713">
    <property type="entry name" value="DNJA1/2-like"/>
</dbReference>
<keyword evidence="5" id="KW-0143">Chaperone</keyword>
<dbReference type="STRING" id="2082308.A0A2K1QWE7"/>
<dbReference type="Proteomes" id="UP000243797">
    <property type="component" value="Unassembled WGS sequence"/>
</dbReference>
<evidence type="ECO:0000259" key="9">
    <source>
        <dbReference type="PROSITE" id="PS51188"/>
    </source>
</evidence>
<dbReference type="CDD" id="cd06257">
    <property type="entry name" value="DnaJ"/>
    <property type="match status" value="1"/>
</dbReference>
<evidence type="ECO:0000256" key="7">
    <source>
        <dbReference type="SAM" id="MobiDB-lite"/>
    </source>
</evidence>
<dbReference type="FunFam" id="2.60.260.20:FF:000003">
    <property type="entry name" value="DnaJ subfamily A member 2"/>
    <property type="match status" value="1"/>
</dbReference>
<dbReference type="SUPFAM" id="SSF57938">
    <property type="entry name" value="DnaJ/Hsp40 cysteine-rich domain"/>
    <property type="match status" value="1"/>
</dbReference>
<dbReference type="SUPFAM" id="SSF46565">
    <property type="entry name" value="Chaperone J-domain"/>
    <property type="match status" value="1"/>
</dbReference>
<name>A0A2K1QWE7_9PEZI</name>
<dbReference type="PANTHER" id="PTHR43888">
    <property type="entry name" value="DNAJ-LIKE-2, ISOFORM A-RELATED"/>
    <property type="match status" value="1"/>
</dbReference>
<comment type="caution">
    <text evidence="10">The sequence shown here is derived from an EMBL/GenBank/DDBJ whole genome shotgun (WGS) entry which is preliminary data.</text>
</comment>
<dbReference type="InterPro" id="IPR036410">
    <property type="entry name" value="HSP_DnaJ_Cys-rich_dom_sf"/>
</dbReference>
<dbReference type="InParanoid" id="A0A2K1QWE7"/>
<feature type="domain" description="CR-type" evidence="9">
    <location>
        <begin position="145"/>
        <end position="230"/>
    </location>
</feature>
<dbReference type="Gene3D" id="2.60.260.20">
    <property type="entry name" value="Urease metallochaperone UreE, N-terminal domain"/>
    <property type="match status" value="2"/>
</dbReference>
<keyword evidence="3 6" id="KW-0863">Zinc-finger</keyword>
<dbReference type="GO" id="GO:0051082">
    <property type="term" value="F:unfolded protein binding"/>
    <property type="evidence" value="ECO:0007669"/>
    <property type="project" value="InterPro"/>
</dbReference>
<dbReference type="Pfam" id="PF00684">
    <property type="entry name" value="DnaJ_CXXCXGXG"/>
    <property type="match status" value="1"/>
</dbReference>
<dbReference type="EMBL" id="NKHZ01000032">
    <property type="protein sequence ID" value="PNS19223.1"/>
    <property type="molecule type" value="Genomic_DNA"/>
</dbReference>
<dbReference type="InterPro" id="IPR008971">
    <property type="entry name" value="HSP40/DnaJ_pept-bd"/>
</dbReference>
<dbReference type="SUPFAM" id="SSF49493">
    <property type="entry name" value="HSP40/DnaJ peptide-binding domain"/>
    <property type="match status" value="2"/>
</dbReference>
<dbReference type="InterPro" id="IPR001623">
    <property type="entry name" value="DnaJ_domain"/>
</dbReference>
<dbReference type="InterPro" id="IPR002939">
    <property type="entry name" value="DnaJ_C"/>
</dbReference>
<dbReference type="InterPro" id="IPR001305">
    <property type="entry name" value="HSP_DnaJ_Cys-rich_dom"/>
</dbReference>
<keyword evidence="11" id="KW-1185">Reference proteome</keyword>
<dbReference type="PROSITE" id="PS50076">
    <property type="entry name" value="DNAJ_2"/>
    <property type="match status" value="1"/>
</dbReference>
<keyword evidence="1 6" id="KW-0479">Metal-binding</keyword>
<sequence length="430" mass="46519">MASPDMDLYDILSVPRDASSAQIKKAYHKAALASHPDKVPEAEREEADIKFKSISQAYEILSDDQTRAAYDQHGMAAFEKGMPGGGPDMDDILAQMFGGMGGMGGGMGGMPGMGGFGGDAAGGRARKGRSEVQEYECSLEELYKGKTTKFASTKNVICPSCEGRGGKEKAKGKKCGSCEGKGSRTMLRPIAPGLVTQETVPCGTCNGRGSYFADKDKCKKCKGKRVISQRKILELYVPRGAREGEKIVLAGEADQVPDQEPGDLVFEVTEKPHDTFVRAGADLSCELEISLQEALTGIDRVVVKHLDGRGLRLTVEQPRGKVLRPDDVLLIRGEGMPVKRSDDRGDLYLVIRVKFPEDGWLLDEAALNKVKDVLPEDKSKAIDAETEDEITFEKVDNMDGFGAGSDDPRAGAEWEDDDDEGPGETQCQQQ</sequence>
<dbReference type="InterPro" id="IPR036869">
    <property type="entry name" value="J_dom_sf"/>
</dbReference>
<keyword evidence="4 6" id="KW-0862">Zinc</keyword>
<evidence type="ECO:0000259" key="8">
    <source>
        <dbReference type="PROSITE" id="PS50076"/>
    </source>
</evidence>
<gene>
    <name evidence="10" type="ORF">CAC42_2400</name>
</gene>
<dbReference type="PRINTS" id="PR00625">
    <property type="entry name" value="JDOMAIN"/>
</dbReference>
<dbReference type="GO" id="GO:0006457">
    <property type="term" value="P:protein folding"/>
    <property type="evidence" value="ECO:0007669"/>
    <property type="project" value="InterPro"/>
</dbReference>
<reference evidence="10 11" key="1">
    <citation type="submission" date="2017-06" db="EMBL/GenBank/DDBJ databases">
        <title>Draft genome sequence of a variant of Elsinoe murrayae.</title>
        <authorList>
            <person name="Cheng Q."/>
        </authorList>
    </citation>
    <scope>NUCLEOTIDE SEQUENCE [LARGE SCALE GENOMIC DNA]</scope>
    <source>
        <strain evidence="10 11">CQ-2017a</strain>
    </source>
</reference>
<dbReference type="Pfam" id="PF00226">
    <property type="entry name" value="DnaJ"/>
    <property type="match status" value="1"/>
</dbReference>
<dbReference type="Gene3D" id="2.10.230.10">
    <property type="entry name" value="Heat shock protein DnaJ, cysteine-rich domain"/>
    <property type="match status" value="1"/>
</dbReference>
<dbReference type="AlphaFoldDB" id="A0A2K1QWE7"/>
<evidence type="ECO:0000256" key="2">
    <source>
        <dbReference type="ARBA" id="ARBA00022737"/>
    </source>
</evidence>
<evidence type="ECO:0000256" key="1">
    <source>
        <dbReference type="ARBA" id="ARBA00022723"/>
    </source>
</evidence>
<dbReference type="PROSITE" id="PS00636">
    <property type="entry name" value="DNAJ_1"/>
    <property type="match status" value="1"/>
</dbReference>
<feature type="zinc finger region" description="CR-type" evidence="6">
    <location>
        <begin position="145"/>
        <end position="230"/>
    </location>
</feature>
<evidence type="ECO:0000313" key="10">
    <source>
        <dbReference type="EMBL" id="PNS19223.1"/>
    </source>
</evidence>
<feature type="compositionally biased region" description="Acidic residues" evidence="7">
    <location>
        <begin position="413"/>
        <end position="422"/>
    </location>
</feature>
<accession>A0A2K1QWE7</accession>
<proteinExistence type="predicted"/>
<dbReference type="SMART" id="SM00271">
    <property type="entry name" value="DnaJ"/>
    <property type="match status" value="1"/>
</dbReference>
<dbReference type="GO" id="GO:0030544">
    <property type="term" value="F:Hsp70 protein binding"/>
    <property type="evidence" value="ECO:0007669"/>
    <property type="project" value="InterPro"/>
</dbReference>
<evidence type="ECO:0000256" key="6">
    <source>
        <dbReference type="PROSITE-ProRule" id="PRU00546"/>
    </source>
</evidence>
<dbReference type="Pfam" id="PF01556">
    <property type="entry name" value="DnaJ_C"/>
    <property type="match status" value="1"/>
</dbReference>
<evidence type="ECO:0000313" key="11">
    <source>
        <dbReference type="Proteomes" id="UP000243797"/>
    </source>
</evidence>
<keyword evidence="2" id="KW-0677">Repeat</keyword>
<dbReference type="CDD" id="cd10747">
    <property type="entry name" value="DnaJ_C"/>
    <property type="match status" value="1"/>
</dbReference>
<evidence type="ECO:0000256" key="5">
    <source>
        <dbReference type="ARBA" id="ARBA00023186"/>
    </source>
</evidence>
<evidence type="ECO:0000256" key="3">
    <source>
        <dbReference type="ARBA" id="ARBA00022771"/>
    </source>
</evidence>
<dbReference type="FunFam" id="2.10.230.10:FF:000001">
    <property type="entry name" value="DnaJ subfamily A member 2"/>
    <property type="match status" value="1"/>
</dbReference>
<dbReference type="GO" id="GO:0008270">
    <property type="term" value="F:zinc ion binding"/>
    <property type="evidence" value="ECO:0007669"/>
    <property type="project" value="UniProtKB-KW"/>
</dbReference>
<feature type="region of interest" description="Disordered" evidence="7">
    <location>
        <begin position="391"/>
        <end position="430"/>
    </location>
</feature>